<keyword evidence="3" id="KW-1185">Reference proteome</keyword>
<dbReference type="EMBL" id="FQVN01000001">
    <property type="protein sequence ID" value="SHE48006.1"/>
    <property type="molecule type" value="Genomic_DNA"/>
</dbReference>
<dbReference type="RefSeq" id="WP_073479415.1">
    <property type="nucleotide sequence ID" value="NZ_FQVN01000001.1"/>
</dbReference>
<feature type="transmembrane region" description="Helical" evidence="1">
    <location>
        <begin position="129"/>
        <end position="151"/>
    </location>
</feature>
<evidence type="ECO:0000313" key="2">
    <source>
        <dbReference type="EMBL" id="SHE48006.1"/>
    </source>
</evidence>
<proteinExistence type="predicted"/>
<feature type="transmembrane region" description="Helical" evidence="1">
    <location>
        <begin position="15"/>
        <end position="37"/>
    </location>
</feature>
<protein>
    <submittedName>
        <fullName evidence="2">Uncharacterized protein</fullName>
    </submittedName>
</protein>
<sequence length="156" mass="16508">MSTRTWLARVTPRGYLLFAIAVVIAFGAIGVWASGAFGGSRIPASSPGEKHEYRWGGGDLLLEGLGSRPGTCLVRPEKDYQRDVAVAARGGAGVELNPWFGGPAWISCDVDAKAYTGSSIGLHTKTRSLGFRVGVPLAVLVPVVLGVVYGVRREPR</sequence>
<dbReference type="AlphaFoldDB" id="A0A1M4TUB1"/>
<dbReference type="STRING" id="2017.SAMN05444320_101198"/>
<accession>A0A1M4TUB1</accession>
<organism evidence="2 3">
    <name type="scientific">Streptoalloteichus hindustanus</name>
    <dbReference type="NCBI Taxonomy" id="2017"/>
    <lineage>
        <taxon>Bacteria</taxon>
        <taxon>Bacillati</taxon>
        <taxon>Actinomycetota</taxon>
        <taxon>Actinomycetes</taxon>
        <taxon>Pseudonocardiales</taxon>
        <taxon>Pseudonocardiaceae</taxon>
        <taxon>Streptoalloteichus</taxon>
    </lineage>
</organism>
<dbReference type="Proteomes" id="UP000184501">
    <property type="component" value="Unassembled WGS sequence"/>
</dbReference>
<gene>
    <name evidence="2" type="ORF">SAMN05444320_101198</name>
</gene>
<evidence type="ECO:0000313" key="3">
    <source>
        <dbReference type="Proteomes" id="UP000184501"/>
    </source>
</evidence>
<keyword evidence="1" id="KW-0812">Transmembrane</keyword>
<keyword evidence="1" id="KW-1133">Transmembrane helix</keyword>
<reference evidence="2 3" key="1">
    <citation type="submission" date="2016-11" db="EMBL/GenBank/DDBJ databases">
        <authorList>
            <person name="Jaros S."/>
            <person name="Januszkiewicz K."/>
            <person name="Wedrychowicz H."/>
        </authorList>
    </citation>
    <scope>NUCLEOTIDE SEQUENCE [LARGE SCALE GENOMIC DNA]</scope>
    <source>
        <strain evidence="2 3">DSM 44523</strain>
    </source>
</reference>
<name>A0A1M4TUB1_STRHI</name>
<keyword evidence="1" id="KW-0472">Membrane</keyword>
<evidence type="ECO:0000256" key="1">
    <source>
        <dbReference type="SAM" id="Phobius"/>
    </source>
</evidence>